<sequence length="196" mass="22789">MDECEKRKTLLPSSVAMKIDNLFNDLLEYRFDKNANRISQYLDDQKSAEPDKTSDNYKLLHIVQQATFNFKFWAKESDEAMGSYSENMYQRKFAELMNIILFEDEDDIAIYDGETISQASQRMKILNQDEVDSGRRMDMLSKTKYNDTVIEICSTEFKKLAASTTTCNQQQSKNIRINSTIAYNICNITKKKKGFP</sequence>
<dbReference type="EMBL" id="JAAECE010000004">
    <property type="protein sequence ID" value="KAF1802772.1"/>
    <property type="molecule type" value="Genomic_DNA"/>
</dbReference>
<evidence type="ECO:0000313" key="1">
    <source>
        <dbReference type="EMBL" id="KAF1802772.1"/>
    </source>
</evidence>
<reference evidence="1 2" key="1">
    <citation type="submission" date="2019-09" db="EMBL/GenBank/DDBJ databases">
        <authorList>
            <consortium name="DOE Joint Genome Institute"/>
            <person name="Mondo S.J."/>
            <person name="Navarro-Mendoza M.I."/>
            <person name="Perez-Arques C."/>
            <person name="Panchal S."/>
            <person name="Nicolas F.E."/>
            <person name="Ganguly P."/>
            <person name="Pangilinan J."/>
            <person name="Grigoriev I."/>
            <person name="Heitman J."/>
            <person name="Sanya K."/>
            <person name="Garre V."/>
        </authorList>
    </citation>
    <scope>NUCLEOTIDE SEQUENCE [LARGE SCALE GENOMIC DNA]</scope>
    <source>
        <strain evidence="1 2">MU402</strain>
    </source>
</reference>
<evidence type="ECO:0000313" key="2">
    <source>
        <dbReference type="Proteomes" id="UP000469890"/>
    </source>
</evidence>
<accession>A0A8H4F1L0</accession>
<name>A0A8H4F1L0_MUCCL</name>
<proteinExistence type="predicted"/>
<gene>
    <name evidence="1" type="ORF">FB192DRAFT_1113441</name>
</gene>
<dbReference type="AlphaFoldDB" id="A0A8H4F1L0"/>
<protein>
    <submittedName>
        <fullName evidence="1">Uncharacterized protein</fullName>
    </submittedName>
</protein>
<comment type="caution">
    <text evidence="1">The sequence shown here is derived from an EMBL/GenBank/DDBJ whole genome shotgun (WGS) entry which is preliminary data.</text>
</comment>
<dbReference type="Proteomes" id="UP000469890">
    <property type="component" value="Unassembled WGS sequence"/>
</dbReference>
<organism evidence="1 2">
    <name type="scientific">Mucor circinelloides f. lusitanicus</name>
    <name type="common">Mucor racemosus var. lusitanicus</name>
    <dbReference type="NCBI Taxonomy" id="29924"/>
    <lineage>
        <taxon>Eukaryota</taxon>
        <taxon>Fungi</taxon>
        <taxon>Fungi incertae sedis</taxon>
        <taxon>Mucoromycota</taxon>
        <taxon>Mucoromycotina</taxon>
        <taxon>Mucoromycetes</taxon>
        <taxon>Mucorales</taxon>
        <taxon>Mucorineae</taxon>
        <taxon>Mucoraceae</taxon>
        <taxon>Mucor</taxon>
    </lineage>
</organism>